<reference evidence="2" key="1">
    <citation type="submission" date="2016-11" db="UniProtKB">
        <authorList>
            <consortium name="WormBaseParasite"/>
        </authorList>
    </citation>
    <scope>IDENTIFICATION</scope>
    <source>
        <strain evidence="2">KR3021</strain>
    </source>
</reference>
<evidence type="ECO:0000313" key="1">
    <source>
        <dbReference type="Proteomes" id="UP000095286"/>
    </source>
</evidence>
<sequence length="156" mass="16984">MVSHLFTLLIITAIAGSISSAAEFNPINFKNCNSKYEIVGVESNCKIEDGKCVLSSGEEPLLKIVFKPTAAADGLKVAVKAKLDTSFVEFHLENEDACVTGNLKCPLTVGDTQTYIQGVPIRPEYPNVDVQVNWQLFDTKTNEKAVCVVFLGSVRN</sequence>
<proteinExistence type="predicted"/>
<organism evidence="1 2">
    <name type="scientific">Rhabditophanes sp. KR3021</name>
    <dbReference type="NCBI Taxonomy" id="114890"/>
    <lineage>
        <taxon>Eukaryota</taxon>
        <taxon>Metazoa</taxon>
        <taxon>Ecdysozoa</taxon>
        <taxon>Nematoda</taxon>
        <taxon>Chromadorea</taxon>
        <taxon>Rhabditida</taxon>
        <taxon>Tylenchina</taxon>
        <taxon>Panagrolaimomorpha</taxon>
        <taxon>Strongyloidoidea</taxon>
        <taxon>Alloionematidae</taxon>
        <taxon>Rhabditophanes</taxon>
    </lineage>
</organism>
<dbReference type="Proteomes" id="UP000095286">
    <property type="component" value="Unplaced"/>
</dbReference>
<name>A0AC35UBZ1_9BILA</name>
<dbReference type="WBParaSite" id="RSKR_0000983600.1">
    <property type="protein sequence ID" value="RSKR_0000983600.1"/>
    <property type="gene ID" value="RSKR_0000983600"/>
</dbReference>
<evidence type="ECO:0000313" key="2">
    <source>
        <dbReference type="WBParaSite" id="RSKR_0000983600.1"/>
    </source>
</evidence>
<protein>
    <submittedName>
        <fullName evidence="2">ML domain-containing protein</fullName>
    </submittedName>
</protein>
<accession>A0AC35UBZ1</accession>